<name>A0A1M5GXP3_FLAJO</name>
<evidence type="ECO:0000259" key="1">
    <source>
        <dbReference type="Pfam" id="PF13391"/>
    </source>
</evidence>
<dbReference type="InterPro" id="IPR003615">
    <property type="entry name" value="HNH_nuc"/>
</dbReference>
<organism evidence="2 3">
    <name type="scientific">Flavobacterium johnsoniae</name>
    <name type="common">Cytophaga johnsonae</name>
    <dbReference type="NCBI Taxonomy" id="986"/>
    <lineage>
        <taxon>Bacteria</taxon>
        <taxon>Pseudomonadati</taxon>
        <taxon>Bacteroidota</taxon>
        <taxon>Flavobacteriia</taxon>
        <taxon>Flavobacteriales</taxon>
        <taxon>Flavobacteriaceae</taxon>
        <taxon>Flavobacterium</taxon>
    </lineage>
</organism>
<keyword evidence="2" id="KW-0540">Nuclease</keyword>
<dbReference type="Pfam" id="PF13391">
    <property type="entry name" value="HNH_2"/>
    <property type="match status" value="1"/>
</dbReference>
<gene>
    <name evidence="2" type="ORF">SAMN05444388_101603</name>
</gene>
<evidence type="ECO:0000313" key="3">
    <source>
        <dbReference type="Proteomes" id="UP000184112"/>
    </source>
</evidence>
<dbReference type="RefSeq" id="WP_073408101.1">
    <property type="nucleotide sequence ID" value="NZ_FQWH01000001.1"/>
</dbReference>
<proteinExistence type="predicted"/>
<keyword evidence="2" id="KW-0378">Hydrolase</keyword>
<dbReference type="GO" id="GO:0004519">
    <property type="term" value="F:endonuclease activity"/>
    <property type="evidence" value="ECO:0007669"/>
    <property type="project" value="UniProtKB-KW"/>
</dbReference>
<keyword evidence="2" id="KW-0255">Endonuclease</keyword>
<dbReference type="AlphaFoldDB" id="A0A1M5GXP3"/>
<accession>A0A1M5GXP3</accession>
<reference evidence="2 3" key="1">
    <citation type="submission" date="2016-11" db="EMBL/GenBank/DDBJ databases">
        <authorList>
            <person name="Jaros S."/>
            <person name="Januszkiewicz K."/>
            <person name="Wedrychowicz H."/>
        </authorList>
    </citation>
    <scope>NUCLEOTIDE SEQUENCE [LARGE SCALE GENOMIC DNA]</scope>
    <source>
        <strain evidence="2 3">DSM 6792</strain>
    </source>
</reference>
<dbReference type="EMBL" id="FQWH01000001">
    <property type="protein sequence ID" value="SHG08242.1"/>
    <property type="molecule type" value="Genomic_DNA"/>
</dbReference>
<sequence length="266" mass="31042">MATIRLWTREELILAFNLYLKITFGKTHSRNPKIIELASLIDRTPSSIVMRLGNFASIDPFHINRGISGLKNGMNQVQPIWDEFFHNQEELIFLSEQILAQKQNISIEDKYEDILFDIKNLKGEDVLRTVKTRVNQSVFRQMILSNYNNRCAISGIDIPELLLASDIIPWSKDEEHRLNPENGICFSALYDKAFDKGFIGINVNHEIILSDTIKKKKNTEFYLKYFNPIENQKIITAQKYCPRKEFLEYHLDTIFNKEIDLEIKPA</sequence>
<evidence type="ECO:0000313" key="2">
    <source>
        <dbReference type="EMBL" id="SHG08242.1"/>
    </source>
</evidence>
<feature type="domain" description="HNH nuclease" evidence="1">
    <location>
        <begin position="151"/>
        <end position="202"/>
    </location>
</feature>
<dbReference type="Proteomes" id="UP000184112">
    <property type="component" value="Unassembled WGS sequence"/>
</dbReference>
<protein>
    <submittedName>
        <fullName evidence="2">Putative restriction endonuclease</fullName>
    </submittedName>
</protein>